<dbReference type="AlphaFoldDB" id="X1V6W2"/>
<proteinExistence type="predicted"/>
<sequence length="46" mass="5263">MKELREAIAKAETMLYMSGGSEDYQRGYKNALTFFKSIANQTVNKK</sequence>
<evidence type="ECO:0008006" key="2">
    <source>
        <dbReference type="Google" id="ProtNLM"/>
    </source>
</evidence>
<reference evidence="1" key="1">
    <citation type="journal article" date="2014" name="Front. Microbiol.">
        <title>High frequency of phylogenetically diverse reductive dehalogenase-homologous genes in deep subseafloor sedimentary metagenomes.</title>
        <authorList>
            <person name="Kawai M."/>
            <person name="Futagami T."/>
            <person name="Toyoda A."/>
            <person name="Takaki Y."/>
            <person name="Nishi S."/>
            <person name="Hori S."/>
            <person name="Arai W."/>
            <person name="Tsubouchi T."/>
            <person name="Morono Y."/>
            <person name="Uchiyama I."/>
            <person name="Ito T."/>
            <person name="Fujiyama A."/>
            <person name="Inagaki F."/>
            <person name="Takami H."/>
        </authorList>
    </citation>
    <scope>NUCLEOTIDE SEQUENCE</scope>
    <source>
        <strain evidence="1">Expedition CK06-06</strain>
    </source>
</reference>
<name>X1V6W2_9ZZZZ</name>
<protein>
    <recommendedName>
        <fullName evidence="2">HEPN domain-containing protein</fullName>
    </recommendedName>
</protein>
<evidence type="ECO:0000313" key="1">
    <source>
        <dbReference type="EMBL" id="GAJ00595.1"/>
    </source>
</evidence>
<dbReference type="EMBL" id="BARW01017263">
    <property type="protein sequence ID" value="GAJ00595.1"/>
    <property type="molecule type" value="Genomic_DNA"/>
</dbReference>
<organism evidence="1">
    <name type="scientific">marine sediment metagenome</name>
    <dbReference type="NCBI Taxonomy" id="412755"/>
    <lineage>
        <taxon>unclassified sequences</taxon>
        <taxon>metagenomes</taxon>
        <taxon>ecological metagenomes</taxon>
    </lineage>
</organism>
<comment type="caution">
    <text evidence="1">The sequence shown here is derived from an EMBL/GenBank/DDBJ whole genome shotgun (WGS) entry which is preliminary data.</text>
</comment>
<gene>
    <name evidence="1" type="ORF">S12H4_29870</name>
</gene>
<accession>X1V6W2</accession>